<evidence type="ECO:0000313" key="2">
    <source>
        <dbReference type="EMBL" id="AOS62061.1"/>
    </source>
</evidence>
<protein>
    <submittedName>
        <fullName evidence="2">Uncharacterized protein</fullName>
    </submittedName>
</protein>
<keyword evidence="1" id="KW-0812">Transmembrane</keyword>
<gene>
    <name evidence="2" type="ORF">TL08_06180</name>
</gene>
<sequence>MSTALRGEFRLALEVPGWAWRFYLRHFLPIVGLSLVASVQRLMVVNWAEQIPTAAVVASEILVLGARLLLFVVLWQLAMRNTAWHWDNLSEFARLHWPSLLIQGALLSVAFLVFDLLAENVVAGLLAEETRSTYLAVLLFVKNPTVIAFTFVWWVGLARQMLRTAPEKTPA</sequence>
<accession>A0AAC9HNK5</accession>
<feature type="transmembrane region" description="Helical" evidence="1">
    <location>
        <begin position="95"/>
        <end position="114"/>
    </location>
</feature>
<feature type="transmembrane region" description="Helical" evidence="1">
    <location>
        <begin position="54"/>
        <end position="75"/>
    </location>
</feature>
<dbReference type="EMBL" id="CP014859">
    <property type="protein sequence ID" value="AOS62061.1"/>
    <property type="molecule type" value="Genomic_DNA"/>
</dbReference>
<reference evidence="3" key="1">
    <citation type="submission" date="2016-03" db="EMBL/GenBank/DDBJ databases">
        <title>Complete genome sequence of the type strain Actinoalloteichus hymeniacidonis DSM 45092.</title>
        <authorList>
            <person name="Schaffert L."/>
            <person name="Albersmeier A."/>
            <person name="Winkler A."/>
            <person name="Kalinowski J."/>
            <person name="Zotchev S."/>
            <person name="Ruckert C."/>
        </authorList>
    </citation>
    <scope>NUCLEOTIDE SEQUENCE [LARGE SCALE GENOMIC DNA]</scope>
    <source>
        <strain evidence="3">HPA177(T) (DSM 45092(T))</strain>
    </source>
</reference>
<evidence type="ECO:0000313" key="3">
    <source>
        <dbReference type="Proteomes" id="UP000095210"/>
    </source>
</evidence>
<proteinExistence type="predicted"/>
<feature type="transmembrane region" description="Helical" evidence="1">
    <location>
        <begin position="134"/>
        <end position="155"/>
    </location>
</feature>
<dbReference type="KEGG" id="ahm:TL08_06180"/>
<dbReference type="AlphaFoldDB" id="A0AAC9HNK5"/>
<feature type="transmembrane region" description="Helical" evidence="1">
    <location>
        <begin position="27"/>
        <end position="48"/>
    </location>
</feature>
<organism evidence="2 3">
    <name type="scientific">Actinoalloteichus hymeniacidonis</name>
    <dbReference type="NCBI Taxonomy" id="340345"/>
    <lineage>
        <taxon>Bacteria</taxon>
        <taxon>Bacillati</taxon>
        <taxon>Actinomycetota</taxon>
        <taxon>Actinomycetes</taxon>
        <taxon>Pseudonocardiales</taxon>
        <taxon>Pseudonocardiaceae</taxon>
        <taxon>Actinoalloteichus</taxon>
    </lineage>
</organism>
<evidence type="ECO:0000256" key="1">
    <source>
        <dbReference type="SAM" id="Phobius"/>
    </source>
</evidence>
<dbReference type="RefSeq" id="WP_069853339.1">
    <property type="nucleotide sequence ID" value="NZ_CP014859.1"/>
</dbReference>
<keyword evidence="1" id="KW-0472">Membrane</keyword>
<keyword evidence="1" id="KW-1133">Transmembrane helix</keyword>
<dbReference type="Proteomes" id="UP000095210">
    <property type="component" value="Chromosome"/>
</dbReference>
<name>A0AAC9HNK5_9PSEU</name>
<keyword evidence="3" id="KW-1185">Reference proteome</keyword>